<feature type="region of interest" description="Disordered" evidence="1">
    <location>
        <begin position="1"/>
        <end position="81"/>
    </location>
</feature>
<evidence type="ECO:0000259" key="2">
    <source>
        <dbReference type="Pfam" id="PF07727"/>
    </source>
</evidence>
<name>A0A0F7SIY1_PHARH</name>
<dbReference type="Pfam" id="PF07727">
    <property type="entry name" value="RVT_2"/>
    <property type="match status" value="1"/>
</dbReference>
<accession>A0A0F7SIY1</accession>
<sequence>MSDDEIVDDDSESETDGRPRVGRNKSRRISPVDGQQAEAEDAEEADNAEEVEDERNVRDFLLDSPTPVGALRPTGQTTTPFRLGSHQANILIDIGSRTLPSSPPKTYKAAMSGPFRAEWEEEMKAEMDQFDKLDVWKIKPDDGRPKEVISGRWVYTCGPSAEKGKVKFKARWVTRGFEQREGTFGDTYSPVADGTSRRIFLAIVTREDLTI</sequence>
<protein>
    <submittedName>
        <fullName evidence="3">FOG: Transposon-encoded proteins with TYA, reverse transcriptase, integrase domains in various combinations</fullName>
    </submittedName>
</protein>
<dbReference type="GO" id="GO:0003964">
    <property type="term" value="F:RNA-directed DNA polymerase activity"/>
    <property type="evidence" value="ECO:0007669"/>
    <property type="project" value="UniProtKB-KW"/>
</dbReference>
<reference evidence="3" key="1">
    <citation type="submission" date="2014-08" db="EMBL/GenBank/DDBJ databases">
        <authorList>
            <person name="Sharma Rahul"/>
            <person name="Thines Marco"/>
        </authorList>
    </citation>
    <scope>NUCLEOTIDE SEQUENCE</scope>
</reference>
<feature type="domain" description="Reverse transcriptase Ty1/copia-type" evidence="2">
    <location>
        <begin position="145"/>
        <end position="209"/>
    </location>
</feature>
<feature type="compositionally biased region" description="Acidic residues" evidence="1">
    <location>
        <begin position="38"/>
        <end position="53"/>
    </location>
</feature>
<keyword evidence="3" id="KW-0808">Transferase</keyword>
<dbReference type="EMBL" id="LN483167">
    <property type="protein sequence ID" value="CDZ96932.1"/>
    <property type="molecule type" value="Genomic_DNA"/>
</dbReference>
<feature type="compositionally biased region" description="Acidic residues" evidence="1">
    <location>
        <begin position="1"/>
        <end position="14"/>
    </location>
</feature>
<organism evidence="3">
    <name type="scientific">Phaffia rhodozyma</name>
    <name type="common">Yeast</name>
    <name type="synonym">Xanthophyllomyces dendrorhous</name>
    <dbReference type="NCBI Taxonomy" id="264483"/>
    <lineage>
        <taxon>Eukaryota</taxon>
        <taxon>Fungi</taxon>
        <taxon>Dikarya</taxon>
        <taxon>Basidiomycota</taxon>
        <taxon>Agaricomycotina</taxon>
        <taxon>Tremellomycetes</taxon>
        <taxon>Cystofilobasidiales</taxon>
        <taxon>Mrakiaceae</taxon>
        <taxon>Phaffia</taxon>
    </lineage>
</organism>
<keyword evidence="3" id="KW-0695">RNA-directed DNA polymerase</keyword>
<dbReference type="AlphaFoldDB" id="A0A0F7SIY1"/>
<proteinExistence type="predicted"/>
<evidence type="ECO:0000256" key="1">
    <source>
        <dbReference type="SAM" id="MobiDB-lite"/>
    </source>
</evidence>
<dbReference type="InterPro" id="IPR013103">
    <property type="entry name" value="RVT_2"/>
</dbReference>
<evidence type="ECO:0000313" key="3">
    <source>
        <dbReference type="EMBL" id="CDZ96932.1"/>
    </source>
</evidence>
<keyword evidence="3" id="KW-0548">Nucleotidyltransferase</keyword>